<feature type="transmembrane region" description="Helical" evidence="13">
    <location>
        <begin position="12"/>
        <end position="29"/>
    </location>
</feature>
<evidence type="ECO:0000256" key="3">
    <source>
        <dbReference type="ARBA" id="ARBA00012438"/>
    </source>
</evidence>
<dbReference type="PANTHER" id="PTHR45453">
    <property type="entry name" value="PHOSPHATE REGULON SENSOR PROTEIN PHOR"/>
    <property type="match status" value="1"/>
</dbReference>
<feature type="transmembrane region" description="Helical" evidence="13">
    <location>
        <begin position="41"/>
        <end position="60"/>
    </location>
</feature>
<dbReference type="Proteomes" id="UP000198734">
    <property type="component" value="Unassembled WGS sequence"/>
</dbReference>
<dbReference type="EMBL" id="FOXU01000007">
    <property type="protein sequence ID" value="SFQ65597.1"/>
    <property type="molecule type" value="Genomic_DNA"/>
</dbReference>
<keyword evidence="5" id="KW-0808">Transferase</keyword>
<dbReference type="GO" id="GO:0000155">
    <property type="term" value="F:phosphorelay sensor kinase activity"/>
    <property type="evidence" value="ECO:0007669"/>
    <property type="project" value="TreeGrafter"/>
</dbReference>
<organism evidence="15 16">
    <name type="scientific">Psychrobacillus psychrotolerans</name>
    <dbReference type="NCBI Taxonomy" id="126156"/>
    <lineage>
        <taxon>Bacteria</taxon>
        <taxon>Bacillati</taxon>
        <taxon>Bacillota</taxon>
        <taxon>Bacilli</taxon>
        <taxon>Bacillales</taxon>
        <taxon>Bacillaceae</taxon>
        <taxon>Psychrobacillus</taxon>
    </lineage>
</organism>
<keyword evidence="11" id="KW-0902">Two-component regulatory system</keyword>
<dbReference type="GO" id="GO:0004721">
    <property type="term" value="F:phosphoprotein phosphatase activity"/>
    <property type="evidence" value="ECO:0007669"/>
    <property type="project" value="TreeGrafter"/>
</dbReference>
<evidence type="ECO:0000256" key="11">
    <source>
        <dbReference type="ARBA" id="ARBA00023012"/>
    </source>
</evidence>
<keyword evidence="8 15" id="KW-0418">Kinase</keyword>
<dbReference type="SMART" id="SM00387">
    <property type="entry name" value="HATPase_c"/>
    <property type="match status" value="1"/>
</dbReference>
<protein>
    <recommendedName>
        <fullName evidence="3">histidine kinase</fullName>
        <ecNumber evidence="3">2.7.13.3</ecNumber>
    </recommendedName>
</protein>
<evidence type="ECO:0000256" key="12">
    <source>
        <dbReference type="ARBA" id="ARBA00023136"/>
    </source>
</evidence>
<evidence type="ECO:0000256" key="5">
    <source>
        <dbReference type="ARBA" id="ARBA00022679"/>
    </source>
</evidence>
<dbReference type="InterPro" id="IPR005467">
    <property type="entry name" value="His_kinase_dom"/>
</dbReference>
<proteinExistence type="predicted"/>
<dbReference type="InterPro" id="IPR036890">
    <property type="entry name" value="HATPase_C_sf"/>
</dbReference>
<dbReference type="PROSITE" id="PS50109">
    <property type="entry name" value="HIS_KIN"/>
    <property type="match status" value="1"/>
</dbReference>
<keyword evidence="7" id="KW-0547">Nucleotide-binding</keyword>
<keyword evidence="16" id="KW-1185">Reference proteome</keyword>
<evidence type="ECO:0000313" key="15">
    <source>
        <dbReference type="EMBL" id="SFQ65597.1"/>
    </source>
</evidence>
<sequence length="343" mass="39978">MRLFLLYIKERSAWILFFSFLQLWLNILLTLDVNFTNTSILYMNSTNLLLFLVFFLWRYFRETKFIKNVLKVNRGDSTFDQLIARLPDGQSLFDKMMMDEIQEIIQSGKHELNGSHILFLEEKDQTLSWIHEMKTPLTSMKLMIDNVEDSILKKQLEVEWLRMHMLLDQQLHKTRLPFIEKDNVIEKVNLQKVIFREIKELKPWCMQRNIGFETEGLDKTTLTDHKWLAFIVRQIVSNAVKYSKEHKEIHISTTIDNLGHLVLSIKDEGVGISQADLPRIFEKSFTGRVGRESAASTGMGLYLAKNSAEKLGININVTSEIGVGSTFSLQFPIQNEMQEILGR</sequence>
<keyword evidence="9" id="KW-0067">ATP-binding</keyword>
<feature type="domain" description="Histidine kinase" evidence="14">
    <location>
        <begin position="128"/>
        <end position="335"/>
    </location>
</feature>
<dbReference type="Gene3D" id="3.30.565.10">
    <property type="entry name" value="Histidine kinase-like ATPase, C-terminal domain"/>
    <property type="match status" value="1"/>
</dbReference>
<dbReference type="EC" id="2.7.13.3" evidence="3"/>
<dbReference type="PANTHER" id="PTHR45453:SF2">
    <property type="entry name" value="HISTIDINE KINASE"/>
    <property type="match status" value="1"/>
</dbReference>
<comment type="subcellular location">
    <subcellularLocation>
        <location evidence="2">Cell membrane</location>
        <topology evidence="2">Multi-pass membrane protein</topology>
    </subcellularLocation>
</comment>
<dbReference type="STRING" id="126156.SAMN05421670_3199"/>
<evidence type="ECO:0000256" key="10">
    <source>
        <dbReference type="ARBA" id="ARBA00022989"/>
    </source>
</evidence>
<evidence type="ECO:0000256" key="9">
    <source>
        <dbReference type="ARBA" id="ARBA00022840"/>
    </source>
</evidence>
<evidence type="ECO:0000256" key="2">
    <source>
        <dbReference type="ARBA" id="ARBA00004651"/>
    </source>
</evidence>
<evidence type="ECO:0000256" key="1">
    <source>
        <dbReference type="ARBA" id="ARBA00000085"/>
    </source>
</evidence>
<keyword evidence="10 13" id="KW-1133">Transmembrane helix</keyword>
<dbReference type="AlphaFoldDB" id="A0A1I6AAJ8"/>
<evidence type="ECO:0000256" key="13">
    <source>
        <dbReference type="SAM" id="Phobius"/>
    </source>
</evidence>
<dbReference type="Pfam" id="PF02518">
    <property type="entry name" value="HATPase_c"/>
    <property type="match status" value="1"/>
</dbReference>
<dbReference type="InterPro" id="IPR004358">
    <property type="entry name" value="Sig_transdc_His_kin-like_C"/>
</dbReference>
<keyword evidence="6 13" id="KW-0812">Transmembrane</keyword>
<accession>A0A1I6AAJ8</accession>
<keyword evidence="12 13" id="KW-0472">Membrane</keyword>
<dbReference type="GO" id="GO:0016036">
    <property type="term" value="P:cellular response to phosphate starvation"/>
    <property type="evidence" value="ECO:0007669"/>
    <property type="project" value="TreeGrafter"/>
</dbReference>
<evidence type="ECO:0000256" key="8">
    <source>
        <dbReference type="ARBA" id="ARBA00022777"/>
    </source>
</evidence>
<reference evidence="16" key="1">
    <citation type="submission" date="2016-10" db="EMBL/GenBank/DDBJ databases">
        <authorList>
            <person name="Varghese N."/>
            <person name="Submissions S."/>
        </authorList>
    </citation>
    <scope>NUCLEOTIDE SEQUENCE [LARGE SCALE GENOMIC DNA]</scope>
    <source>
        <strain evidence="16">DSM 11706</strain>
    </source>
</reference>
<dbReference type="RefSeq" id="WP_245762732.1">
    <property type="nucleotide sequence ID" value="NZ_FOXU01000007.1"/>
</dbReference>
<evidence type="ECO:0000259" key="14">
    <source>
        <dbReference type="PROSITE" id="PS50109"/>
    </source>
</evidence>
<evidence type="ECO:0000256" key="7">
    <source>
        <dbReference type="ARBA" id="ARBA00022741"/>
    </source>
</evidence>
<evidence type="ECO:0000256" key="6">
    <source>
        <dbReference type="ARBA" id="ARBA00022692"/>
    </source>
</evidence>
<dbReference type="GO" id="GO:0005886">
    <property type="term" value="C:plasma membrane"/>
    <property type="evidence" value="ECO:0007669"/>
    <property type="project" value="UniProtKB-SubCell"/>
</dbReference>
<name>A0A1I6AAJ8_9BACI</name>
<dbReference type="PRINTS" id="PR00344">
    <property type="entry name" value="BCTRLSENSOR"/>
</dbReference>
<dbReference type="InterPro" id="IPR003594">
    <property type="entry name" value="HATPase_dom"/>
</dbReference>
<dbReference type="InterPro" id="IPR050351">
    <property type="entry name" value="BphY/WalK/GraS-like"/>
</dbReference>
<gene>
    <name evidence="15" type="ORF">SAMN05421670_3199</name>
</gene>
<comment type="catalytic activity">
    <reaction evidence="1">
        <text>ATP + protein L-histidine = ADP + protein N-phospho-L-histidine.</text>
        <dbReference type="EC" id="2.7.13.3"/>
    </reaction>
</comment>
<evidence type="ECO:0000313" key="16">
    <source>
        <dbReference type="Proteomes" id="UP000198734"/>
    </source>
</evidence>
<dbReference type="SUPFAM" id="SSF55874">
    <property type="entry name" value="ATPase domain of HSP90 chaperone/DNA topoisomerase II/histidine kinase"/>
    <property type="match status" value="1"/>
</dbReference>
<dbReference type="GO" id="GO:0005524">
    <property type="term" value="F:ATP binding"/>
    <property type="evidence" value="ECO:0007669"/>
    <property type="project" value="UniProtKB-KW"/>
</dbReference>
<evidence type="ECO:0000256" key="4">
    <source>
        <dbReference type="ARBA" id="ARBA00022475"/>
    </source>
</evidence>
<keyword evidence="4" id="KW-1003">Cell membrane</keyword>